<keyword evidence="1" id="KW-0479">Metal-binding</keyword>
<sequence length="213" mass="24014">MITARLVFLLILPSLSLCSPQLQQTLSDDIVVPDLANPFGSSEDNHRLLQSYIKSSLKEGQTSPELNTREQEVFFLFSLYDYDRSGQMDGLELMQLLTDFLTSHEMLPESADTVVSLVDYLLQTQDVNQDGLLAPSELLSYMIDHKQENKFVPTDPPAEEALNQEQTHTKSEDGVSETHQKDAEDNQESEHENGTQDSAKKENMEAENHNQIA</sequence>
<dbReference type="KEGG" id="caua:113117246"/>
<evidence type="ECO:0000256" key="3">
    <source>
        <dbReference type="ARBA" id="ARBA00022737"/>
    </source>
</evidence>
<evidence type="ECO:0000256" key="4">
    <source>
        <dbReference type="ARBA" id="ARBA00022837"/>
    </source>
</evidence>
<dbReference type="InterPro" id="IPR002048">
    <property type="entry name" value="EF_hand_dom"/>
</dbReference>
<feature type="compositionally biased region" description="Basic and acidic residues" evidence="5">
    <location>
        <begin position="167"/>
        <end position="213"/>
    </location>
</feature>
<dbReference type="RefSeq" id="XP_026141570.1">
    <property type="nucleotide sequence ID" value="XM_026285785.1"/>
</dbReference>
<feature type="region of interest" description="Disordered" evidence="5">
    <location>
        <begin position="150"/>
        <end position="213"/>
    </location>
</feature>
<dbReference type="InterPro" id="IPR011992">
    <property type="entry name" value="EF-hand-dom_pair"/>
</dbReference>
<organism evidence="8 9">
    <name type="scientific">Carassius auratus</name>
    <name type="common">Goldfish</name>
    <dbReference type="NCBI Taxonomy" id="7957"/>
    <lineage>
        <taxon>Eukaryota</taxon>
        <taxon>Metazoa</taxon>
        <taxon>Chordata</taxon>
        <taxon>Craniata</taxon>
        <taxon>Vertebrata</taxon>
        <taxon>Euteleostomi</taxon>
        <taxon>Actinopterygii</taxon>
        <taxon>Neopterygii</taxon>
        <taxon>Teleostei</taxon>
        <taxon>Ostariophysi</taxon>
        <taxon>Cypriniformes</taxon>
        <taxon>Cyprinidae</taxon>
        <taxon>Cyprininae</taxon>
        <taxon>Carassius</taxon>
    </lineage>
</organism>
<proteinExistence type="predicted"/>
<dbReference type="PANTHER" id="PTHR23104">
    <property type="entry name" value="MULTIPLE COAGULATION FACTOR DEFICIENCY PROTEIN 2 NEURAL STEM CELL DERIVED NEURONAL SURVIVAL PROTEIN"/>
    <property type="match status" value="1"/>
</dbReference>
<dbReference type="GeneID" id="113117246"/>
<feature type="domain" description="EF-hand" evidence="7">
    <location>
        <begin position="68"/>
        <end position="103"/>
    </location>
</feature>
<accession>A0A6P6R8Q2</accession>
<protein>
    <submittedName>
        <fullName evidence="9">Cell growth regulator with EF hand domain protein 1-like</fullName>
    </submittedName>
</protein>
<feature type="signal peptide" evidence="6">
    <location>
        <begin position="1"/>
        <end position="18"/>
    </location>
</feature>
<dbReference type="OrthoDB" id="289247at2759"/>
<keyword evidence="4" id="KW-0106">Calcium</keyword>
<keyword evidence="2 6" id="KW-0732">Signal</keyword>
<gene>
    <name evidence="9" type="primary">LOC113117246</name>
</gene>
<evidence type="ECO:0000256" key="1">
    <source>
        <dbReference type="ARBA" id="ARBA00022723"/>
    </source>
</evidence>
<dbReference type="InterPro" id="IPR052110">
    <property type="entry name" value="MCFD2-like"/>
</dbReference>
<name>A0A6P6R8Q2_CARAU</name>
<dbReference type="AlphaFoldDB" id="A0A6P6R8Q2"/>
<dbReference type="Proteomes" id="UP000515129">
    <property type="component" value="Chromosome 17"/>
</dbReference>
<dbReference type="PROSITE" id="PS00018">
    <property type="entry name" value="EF_HAND_1"/>
    <property type="match status" value="2"/>
</dbReference>
<dbReference type="PANTHER" id="PTHR23104:SF15">
    <property type="entry name" value="CELL GROWTH REGULATOR WITH EF HAND DOMAIN PROTEIN 1"/>
    <property type="match status" value="1"/>
</dbReference>
<dbReference type="Gene3D" id="1.10.238.10">
    <property type="entry name" value="EF-hand"/>
    <property type="match status" value="1"/>
</dbReference>
<dbReference type="PROSITE" id="PS50222">
    <property type="entry name" value="EF_HAND_2"/>
    <property type="match status" value="1"/>
</dbReference>
<keyword evidence="8" id="KW-1185">Reference proteome</keyword>
<dbReference type="SUPFAM" id="SSF47473">
    <property type="entry name" value="EF-hand"/>
    <property type="match status" value="1"/>
</dbReference>
<feature type="chain" id="PRO_5027604689" evidence="6">
    <location>
        <begin position="19"/>
        <end position="213"/>
    </location>
</feature>
<keyword evidence="3" id="KW-0677">Repeat</keyword>
<dbReference type="InterPro" id="IPR018247">
    <property type="entry name" value="EF_Hand_1_Ca_BS"/>
</dbReference>
<evidence type="ECO:0000256" key="2">
    <source>
        <dbReference type="ARBA" id="ARBA00022729"/>
    </source>
</evidence>
<dbReference type="GO" id="GO:0005509">
    <property type="term" value="F:calcium ion binding"/>
    <property type="evidence" value="ECO:0007669"/>
    <property type="project" value="InterPro"/>
</dbReference>
<evidence type="ECO:0000259" key="7">
    <source>
        <dbReference type="PROSITE" id="PS50222"/>
    </source>
</evidence>
<evidence type="ECO:0000313" key="8">
    <source>
        <dbReference type="Proteomes" id="UP000515129"/>
    </source>
</evidence>
<evidence type="ECO:0000313" key="9">
    <source>
        <dbReference type="RefSeq" id="XP_026141570.1"/>
    </source>
</evidence>
<reference evidence="9" key="1">
    <citation type="submission" date="2025-08" db="UniProtKB">
        <authorList>
            <consortium name="RefSeq"/>
        </authorList>
    </citation>
    <scope>IDENTIFICATION</scope>
    <source>
        <strain evidence="9">Wakin</strain>
        <tissue evidence="9">Muscle</tissue>
    </source>
</reference>
<evidence type="ECO:0000256" key="6">
    <source>
        <dbReference type="SAM" id="SignalP"/>
    </source>
</evidence>
<evidence type="ECO:0000256" key="5">
    <source>
        <dbReference type="SAM" id="MobiDB-lite"/>
    </source>
</evidence>